<dbReference type="EMBL" id="JARKHS020020351">
    <property type="protein sequence ID" value="KAK8770942.1"/>
    <property type="molecule type" value="Genomic_DNA"/>
</dbReference>
<dbReference type="AlphaFoldDB" id="A0AAQ4E8J8"/>
<protein>
    <submittedName>
        <fullName evidence="1">Uncharacterized protein</fullName>
    </submittedName>
</protein>
<keyword evidence="2" id="KW-1185">Reference proteome</keyword>
<proteinExistence type="predicted"/>
<gene>
    <name evidence="1" type="ORF">V5799_025820</name>
</gene>
<name>A0AAQ4E8J8_AMBAM</name>
<evidence type="ECO:0000313" key="2">
    <source>
        <dbReference type="Proteomes" id="UP001321473"/>
    </source>
</evidence>
<sequence length="99" mass="11050">MRLYFHLFQNSAYSKHGTLFPNQSRFSPSKTPQVVSPDVLHKSQILILHHSREYALEPCGKAFMSMPEIHAASTDQITGHSSNLENLLNIVSQLSTGAL</sequence>
<evidence type="ECO:0000313" key="1">
    <source>
        <dbReference type="EMBL" id="KAK8770942.1"/>
    </source>
</evidence>
<organism evidence="1 2">
    <name type="scientific">Amblyomma americanum</name>
    <name type="common">Lone star tick</name>
    <dbReference type="NCBI Taxonomy" id="6943"/>
    <lineage>
        <taxon>Eukaryota</taxon>
        <taxon>Metazoa</taxon>
        <taxon>Ecdysozoa</taxon>
        <taxon>Arthropoda</taxon>
        <taxon>Chelicerata</taxon>
        <taxon>Arachnida</taxon>
        <taxon>Acari</taxon>
        <taxon>Parasitiformes</taxon>
        <taxon>Ixodida</taxon>
        <taxon>Ixodoidea</taxon>
        <taxon>Ixodidae</taxon>
        <taxon>Amblyomminae</taxon>
        <taxon>Amblyomma</taxon>
    </lineage>
</organism>
<comment type="caution">
    <text evidence="1">The sequence shown here is derived from an EMBL/GenBank/DDBJ whole genome shotgun (WGS) entry which is preliminary data.</text>
</comment>
<dbReference type="Proteomes" id="UP001321473">
    <property type="component" value="Unassembled WGS sequence"/>
</dbReference>
<accession>A0AAQ4E8J8</accession>
<reference evidence="1 2" key="1">
    <citation type="journal article" date="2023" name="Arcadia Sci">
        <title>De novo assembly of a long-read Amblyomma americanum tick genome.</title>
        <authorList>
            <person name="Chou S."/>
            <person name="Poskanzer K.E."/>
            <person name="Rollins M."/>
            <person name="Thuy-Boun P.S."/>
        </authorList>
    </citation>
    <scope>NUCLEOTIDE SEQUENCE [LARGE SCALE GENOMIC DNA]</scope>
    <source>
        <strain evidence="1">F_SG_1</strain>
        <tissue evidence="1">Salivary glands</tissue>
    </source>
</reference>